<organism evidence="1 2">
    <name type="scientific">Parascaris equorum</name>
    <name type="common">Equine roundworm</name>
    <dbReference type="NCBI Taxonomy" id="6256"/>
    <lineage>
        <taxon>Eukaryota</taxon>
        <taxon>Metazoa</taxon>
        <taxon>Ecdysozoa</taxon>
        <taxon>Nematoda</taxon>
        <taxon>Chromadorea</taxon>
        <taxon>Rhabditida</taxon>
        <taxon>Spirurina</taxon>
        <taxon>Ascaridomorpha</taxon>
        <taxon>Ascaridoidea</taxon>
        <taxon>Ascarididae</taxon>
        <taxon>Parascaris</taxon>
    </lineage>
</organism>
<reference evidence="2" key="1">
    <citation type="submission" date="2022-11" db="UniProtKB">
        <authorList>
            <consortium name="WormBaseParasite"/>
        </authorList>
    </citation>
    <scope>IDENTIFICATION</scope>
</reference>
<sequence>MMMTIVSIHFLYAHRRVIGLICIVHAPPIVDEYASTSQDGIVGGALPQAVVSSVDDSSTTRGDG</sequence>
<evidence type="ECO:0000313" key="1">
    <source>
        <dbReference type="Proteomes" id="UP000887564"/>
    </source>
</evidence>
<dbReference type="AlphaFoldDB" id="A0A914RDS2"/>
<evidence type="ECO:0000313" key="2">
    <source>
        <dbReference type="WBParaSite" id="PEQ_0000289001-mRNA-1"/>
    </source>
</evidence>
<keyword evidence="1" id="KW-1185">Reference proteome</keyword>
<dbReference type="WBParaSite" id="PEQ_0000289001-mRNA-1">
    <property type="protein sequence ID" value="PEQ_0000289001-mRNA-1"/>
    <property type="gene ID" value="PEQ_0000289001"/>
</dbReference>
<protein>
    <submittedName>
        <fullName evidence="2">Uncharacterized protein</fullName>
    </submittedName>
</protein>
<name>A0A914RDS2_PAREQ</name>
<proteinExistence type="predicted"/>
<accession>A0A914RDS2</accession>
<dbReference type="Proteomes" id="UP000887564">
    <property type="component" value="Unplaced"/>
</dbReference>